<evidence type="ECO:0000313" key="2">
    <source>
        <dbReference type="EMBL" id="MBB5030853.1"/>
    </source>
</evidence>
<dbReference type="Pfam" id="PF13529">
    <property type="entry name" value="Peptidase_C39_2"/>
    <property type="match status" value="1"/>
</dbReference>
<dbReference type="InterPro" id="IPR050767">
    <property type="entry name" value="Sel1_AlgK"/>
</dbReference>
<keyword evidence="3" id="KW-1185">Reference proteome</keyword>
<dbReference type="SUPFAM" id="SSF81901">
    <property type="entry name" value="HCP-like"/>
    <property type="match status" value="2"/>
</dbReference>
<dbReference type="Pfam" id="PF08238">
    <property type="entry name" value="Sel1"/>
    <property type="match status" value="4"/>
</dbReference>
<feature type="domain" description="Peptidase C39-like" evidence="1">
    <location>
        <begin position="251"/>
        <end position="374"/>
    </location>
</feature>
<dbReference type="PANTHER" id="PTHR11102:SF160">
    <property type="entry name" value="ERAD-ASSOCIATED E3 UBIQUITIN-PROTEIN LIGASE COMPONENT HRD3"/>
    <property type="match status" value="1"/>
</dbReference>
<gene>
    <name evidence="2" type="ORF">HNQ65_000407</name>
</gene>
<sequence>MRTESVPGRCLQAEPCAAVEAPALTELRSKAELGDSAAQLALAVCHRDGRGVERCGTEALRWAKKAAEQGLAEALDFIGSLYFSGTLVEHNPALAVGYFVAASDQCAQAAWNLGQCWFAALGVPQDIPRALETWEKAAAMGHGRAASAAAMAWLSGEGVSPELARARSLAQRAVDLGDPAGHIVLGELCFQEGELDQARALWARVAQMHPVRTSSNPELPSGEMSAQQGADLLRLLEVRLARPRPGSQALLTVPHVHQGWNNCGATSCAILARSQGHTVGAWQFKKLCPSPMGTGTDWDELMKAAAKIGLRWKLSTFSPDEAGFAQAAAFVRSEVDSGRAVVVDFKYTGSRYPSGVAGHTLLIVGYLAAEDLYILCNPAIATPGLQLISAADLAHYWCSDHYSHKAMGVLARPVISLA</sequence>
<dbReference type="Gene3D" id="1.25.40.10">
    <property type="entry name" value="Tetratricopeptide repeat domain"/>
    <property type="match status" value="1"/>
</dbReference>
<dbReference type="InterPro" id="IPR039564">
    <property type="entry name" value="Peptidase_C39-like"/>
</dbReference>
<reference evidence="2 3" key="1">
    <citation type="submission" date="2020-08" db="EMBL/GenBank/DDBJ databases">
        <title>Genomic Encyclopedia of Type Strains, Phase IV (KMG-IV): sequencing the most valuable type-strain genomes for metagenomic binning, comparative biology and taxonomic classification.</title>
        <authorList>
            <person name="Goeker M."/>
        </authorList>
    </citation>
    <scope>NUCLEOTIDE SEQUENCE [LARGE SCALE GENOMIC DNA]</scope>
    <source>
        <strain evidence="2 3">DSM 12252</strain>
    </source>
</reference>
<dbReference type="InterPro" id="IPR006597">
    <property type="entry name" value="Sel1-like"/>
</dbReference>
<evidence type="ECO:0000313" key="3">
    <source>
        <dbReference type="Proteomes" id="UP000590740"/>
    </source>
</evidence>
<comment type="caution">
    <text evidence="2">The sequence shown here is derived from an EMBL/GenBank/DDBJ whole genome shotgun (WGS) entry which is preliminary data.</text>
</comment>
<name>A0A7W7Y766_9BACT</name>
<organism evidence="2 3">
    <name type="scientific">Prosthecobacter vanneervenii</name>
    <dbReference type="NCBI Taxonomy" id="48466"/>
    <lineage>
        <taxon>Bacteria</taxon>
        <taxon>Pseudomonadati</taxon>
        <taxon>Verrucomicrobiota</taxon>
        <taxon>Verrucomicrobiia</taxon>
        <taxon>Verrucomicrobiales</taxon>
        <taxon>Verrucomicrobiaceae</taxon>
        <taxon>Prosthecobacter</taxon>
    </lineage>
</organism>
<proteinExistence type="predicted"/>
<dbReference type="EMBL" id="JACHIG010000001">
    <property type="protein sequence ID" value="MBB5030853.1"/>
    <property type="molecule type" value="Genomic_DNA"/>
</dbReference>
<dbReference type="Proteomes" id="UP000590740">
    <property type="component" value="Unassembled WGS sequence"/>
</dbReference>
<protein>
    <recommendedName>
        <fullName evidence="1">Peptidase C39-like domain-containing protein</fullName>
    </recommendedName>
</protein>
<dbReference type="InterPro" id="IPR011990">
    <property type="entry name" value="TPR-like_helical_dom_sf"/>
</dbReference>
<dbReference type="AlphaFoldDB" id="A0A7W7Y766"/>
<accession>A0A7W7Y766</accession>
<evidence type="ECO:0000259" key="1">
    <source>
        <dbReference type="Pfam" id="PF13529"/>
    </source>
</evidence>
<dbReference type="PANTHER" id="PTHR11102">
    <property type="entry name" value="SEL-1-LIKE PROTEIN"/>
    <property type="match status" value="1"/>
</dbReference>
<dbReference type="SMART" id="SM00671">
    <property type="entry name" value="SEL1"/>
    <property type="match status" value="3"/>
</dbReference>